<gene>
    <name evidence="1" type="ORF">VFH_IV237640</name>
</gene>
<protein>
    <submittedName>
        <fullName evidence="1">Uncharacterized protein</fullName>
    </submittedName>
</protein>
<organism evidence="1 2">
    <name type="scientific">Vicia faba</name>
    <name type="common">Broad bean</name>
    <name type="synonym">Faba vulgaris</name>
    <dbReference type="NCBI Taxonomy" id="3906"/>
    <lineage>
        <taxon>Eukaryota</taxon>
        <taxon>Viridiplantae</taxon>
        <taxon>Streptophyta</taxon>
        <taxon>Embryophyta</taxon>
        <taxon>Tracheophyta</taxon>
        <taxon>Spermatophyta</taxon>
        <taxon>Magnoliopsida</taxon>
        <taxon>eudicotyledons</taxon>
        <taxon>Gunneridae</taxon>
        <taxon>Pentapetalae</taxon>
        <taxon>rosids</taxon>
        <taxon>fabids</taxon>
        <taxon>Fabales</taxon>
        <taxon>Fabaceae</taxon>
        <taxon>Papilionoideae</taxon>
        <taxon>50 kb inversion clade</taxon>
        <taxon>NPAAA clade</taxon>
        <taxon>Hologalegina</taxon>
        <taxon>IRL clade</taxon>
        <taxon>Fabeae</taxon>
        <taxon>Vicia</taxon>
    </lineage>
</organism>
<accession>A0AAV1ASV7</accession>
<dbReference type="AlphaFoldDB" id="A0AAV1ASV7"/>
<evidence type="ECO:0000313" key="2">
    <source>
        <dbReference type="Proteomes" id="UP001157006"/>
    </source>
</evidence>
<evidence type="ECO:0000313" key="1">
    <source>
        <dbReference type="EMBL" id="CAI8611597.1"/>
    </source>
</evidence>
<dbReference type="Proteomes" id="UP001157006">
    <property type="component" value="Chromosome 4"/>
</dbReference>
<proteinExistence type="predicted"/>
<name>A0AAV1ASV7_VICFA</name>
<dbReference type="EMBL" id="OX451739">
    <property type="protein sequence ID" value="CAI8611597.1"/>
    <property type="molecule type" value="Genomic_DNA"/>
</dbReference>
<reference evidence="1 2" key="1">
    <citation type="submission" date="2023-01" db="EMBL/GenBank/DDBJ databases">
        <authorList>
            <person name="Kreplak J."/>
        </authorList>
    </citation>
    <scope>NUCLEOTIDE SEQUENCE [LARGE SCALE GENOMIC DNA]</scope>
</reference>
<sequence>MHLLHRVSMFIVIRCSIHPSSLSRICLSIKEEDYSVVGVVRESDSALLLLDCRRVEEDDKEKRSCWQADIKPCPIKDGRWTKGVVFFTSSMREEAGRHMKQGCYLKLGYDMGFGGKNELRIRFRLKILYWFFLFDVRCHL</sequence>
<keyword evidence="2" id="KW-1185">Reference proteome</keyword>